<evidence type="ECO:0000313" key="3">
    <source>
        <dbReference type="Proteomes" id="UP000700596"/>
    </source>
</evidence>
<dbReference type="Pfam" id="PF00583">
    <property type="entry name" value="Acetyltransf_1"/>
    <property type="match status" value="1"/>
</dbReference>
<sequence length="272" mass="30961">MCFVPPRSNINSSRSCCREPVLKFTCNYKKYHSHYETKTPVLKMPLDPKLKLIPLTYDTVEDYARLRVVGFKETLNKIFFSPGGPSPDTIAGMKAYYKTFVDDGCHCFVIQDTTTTAIIAAAKWRLVGHKQPDDTVLPITPAEVDKELATPPKWLECPQDTWDRFYAILNGTTREIMGTRPYWILDLLVTDPEHERRGAGSELAKWGCEQADRLGVEAYIEASMTGTPMYARLGFEIVRTVTFDPIKEVGRDVGYAYTFNAMIRKPRNKERG</sequence>
<dbReference type="Gene3D" id="3.40.630.30">
    <property type="match status" value="1"/>
</dbReference>
<dbReference type="PANTHER" id="PTHR42791:SF14">
    <property type="entry name" value="N-ACETYLTRANSFERASE DOMAIN-CONTAINING PROTEIN"/>
    <property type="match status" value="1"/>
</dbReference>
<evidence type="ECO:0000259" key="1">
    <source>
        <dbReference type="PROSITE" id="PS51186"/>
    </source>
</evidence>
<protein>
    <recommendedName>
        <fullName evidence="1">N-acetyltransferase domain-containing protein</fullName>
    </recommendedName>
</protein>
<dbReference type="OrthoDB" id="2115692at2759"/>
<name>A0A9P9E0G4_9PLEO</name>
<organism evidence="2 3">
    <name type="scientific">Dendryphion nanum</name>
    <dbReference type="NCBI Taxonomy" id="256645"/>
    <lineage>
        <taxon>Eukaryota</taxon>
        <taxon>Fungi</taxon>
        <taxon>Dikarya</taxon>
        <taxon>Ascomycota</taxon>
        <taxon>Pezizomycotina</taxon>
        <taxon>Dothideomycetes</taxon>
        <taxon>Pleosporomycetidae</taxon>
        <taxon>Pleosporales</taxon>
        <taxon>Torulaceae</taxon>
        <taxon>Dendryphion</taxon>
    </lineage>
</organism>
<dbReference type="PANTHER" id="PTHR42791">
    <property type="entry name" value="GNAT FAMILY ACETYLTRANSFERASE"/>
    <property type="match status" value="1"/>
</dbReference>
<dbReference type="InterPro" id="IPR016181">
    <property type="entry name" value="Acyl_CoA_acyltransferase"/>
</dbReference>
<comment type="caution">
    <text evidence="2">The sequence shown here is derived from an EMBL/GenBank/DDBJ whole genome shotgun (WGS) entry which is preliminary data.</text>
</comment>
<proteinExistence type="predicted"/>
<dbReference type="InterPro" id="IPR000182">
    <property type="entry name" value="GNAT_dom"/>
</dbReference>
<dbReference type="Proteomes" id="UP000700596">
    <property type="component" value="Unassembled WGS sequence"/>
</dbReference>
<dbReference type="InterPro" id="IPR052523">
    <property type="entry name" value="Trichothecene_AcTrans"/>
</dbReference>
<accession>A0A9P9E0G4</accession>
<evidence type="ECO:0000313" key="2">
    <source>
        <dbReference type="EMBL" id="KAH7128482.1"/>
    </source>
</evidence>
<reference evidence="2" key="1">
    <citation type="journal article" date="2021" name="Nat. Commun.">
        <title>Genetic determinants of endophytism in the Arabidopsis root mycobiome.</title>
        <authorList>
            <person name="Mesny F."/>
            <person name="Miyauchi S."/>
            <person name="Thiergart T."/>
            <person name="Pickel B."/>
            <person name="Atanasova L."/>
            <person name="Karlsson M."/>
            <person name="Huettel B."/>
            <person name="Barry K.W."/>
            <person name="Haridas S."/>
            <person name="Chen C."/>
            <person name="Bauer D."/>
            <person name="Andreopoulos W."/>
            <person name="Pangilinan J."/>
            <person name="LaButti K."/>
            <person name="Riley R."/>
            <person name="Lipzen A."/>
            <person name="Clum A."/>
            <person name="Drula E."/>
            <person name="Henrissat B."/>
            <person name="Kohler A."/>
            <person name="Grigoriev I.V."/>
            <person name="Martin F.M."/>
            <person name="Hacquard S."/>
        </authorList>
    </citation>
    <scope>NUCLEOTIDE SEQUENCE</scope>
    <source>
        <strain evidence="2">MPI-CAGE-CH-0243</strain>
    </source>
</reference>
<dbReference type="CDD" id="cd04301">
    <property type="entry name" value="NAT_SF"/>
    <property type="match status" value="1"/>
</dbReference>
<gene>
    <name evidence="2" type="ORF">B0J11DRAFT_525059</name>
</gene>
<dbReference type="SUPFAM" id="SSF55729">
    <property type="entry name" value="Acyl-CoA N-acyltransferases (Nat)"/>
    <property type="match status" value="1"/>
</dbReference>
<feature type="domain" description="N-acetyltransferase" evidence="1">
    <location>
        <begin position="122"/>
        <end position="260"/>
    </location>
</feature>
<keyword evidence="3" id="KW-1185">Reference proteome</keyword>
<dbReference type="PROSITE" id="PS51186">
    <property type="entry name" value="GNAT"/>
    <property type="match status" value="1"/>
</dbReference>
<dbReference type="EMBL" id="JAGMWT010000005">
    <property type="protein sequence ID" value="KAH7128482.1"/>
    <property type="molecule type" value="Genomic_DNA"/>
</dbReference>
<dbReference type="AlphaFoldDB" id="A0A9P9E0G4"/>
<dbReference type="GO" id="GO:0016747">
    <property type="term" value="F:acyltransferase activity, transferring groups other than amino-acyl groups"/>
    <property type="evidence" value="ECO:0007669"/>
    <property type="project" value="InterPro"/>
</dbReference>